<dbReference type="CDD" id="cd09917">
    <property type="entry name" value="F-box_SF"/>
    <property type="match status" value="1"/>
</dbReference>
<name>A0A3N4HWJ2_ASCIM</name>
<gene>
    <name evidence="2" type="ORF">BJ508DRAFT_156600</name>
</gene>
<evidence type="ECO:0000313" key="3">
    <source>
        <dbReference type="Proteomes" id="UP000275078"/>
    </source>
</evidence>
<evidence type="ECO:0000256" key="1">
    <source>
        <dbReference type="SAM" id="MobiDB-lite"/>
    </source>
</evidence>
<dbReference type="Proteomes" id="UP000275078">
    <property type="component" value="Unassembled WGS sequence"/>
</dbReference>
<dbReference type="SUPFAM" id="SSF81383">
    <property type="entry name" value="F-box domain"/>
    <property type="match status" value="1"/>
</dbReference>
<accession>A0A3N4HWJ2</accession>
<reference evidence="2 3" key="1">
    <citation type="journal article" date="2018" name="Nat. Ecol. Evol.">
        <title>Pezizomycetes genomes reveal the molecular basis of ectomycorrhizal truffle lifestyle.</title>
        <authorList>
            <person name="Murat C."/>
            <person name="Payen T."/>
            <person name="Noel B."/>
            <person name="Kuo A."/>
            <person name="Morin E."/>
            <person name="Chen J."/>
            <person name="Kohler A."/>
            <person name="Krizsan K."/>
            <person name="Balestrini R."/>
            <person name="Da Silva C."/>
            <person name="Montanini B."/>
            <person name="Hainaut M."/>
            <person name="Levati E."/>
            <person name="Barry K.W."/>
            <person name="Belfiori B."/>
            <person name="Cichocki N."/>
            <person name="Clum A."/>
            <person name="Dockter R.B."/>
            <person name="Fauchery L."/>
            <person name="Guy J."/>
            <person name="Iotti M."/>
            <person name="Le Tacon F."/>
            <person name="Lindquist E.A."/>
            <person name="Lipzen A."/>
            <person name="Malagnac F."/>
            <person name="Mello A."/>
            <person name="Molinier V."/>
            <person name="Miyauchi S."/>
            <person name="Poulain J."/>
            <person name="Riccioni C."/>
            <person name="Rubini A."/>
            <person name="Sitrit Y."/>
            <person name="Splivallo R."/>
            <person name="Traeger S."/>
            <person name="Wang M."/>
            <person name="Zifcakova L."/>
            <person name="Wipf D."/>
            <person name="Zambonelli A."/>
            <person name="Paolocci F."/>
            <person name="Nowrousian M."/>
            <person name="Ottonello S."/>
            <person name="Baldrian P."/>
            <person name="Spatafora J.W."/>
            <person name="Henrissat B."/>
            <person name="Nagy L.G."/>
            <person name="Aury J.M."/>
            <person name="Wincker P."/>
            <person name="Grigoriev I.V."/>
            <person name="Bonfante P."/>
            <person name="Martin F.M."/>
        </authorList>
    </citation>
    <scope>NUCLEOTIDE SEQUENCE [LARGE SCALE GENOMIC DNA]</scope>
    <source>
        <strain evidence="2 3">RN42</strain>
    </source>
</reference>
<evidence type="ECO:0000313" key="2">
    <source>
        <dbReference type="EMBL" id="RPA78233.1"/>
    </source>
</evidence>
<keyword evidence="3" id="KW-1185">Reference proteome</keyword>
<dbReference type="InterPro" id="IPR036047">
    <property type="entry name" value="F-box-like_dom_sf"/>
</dbReference>
<sequence>MQLPYNSRLLQTPSTFVVDTSRLSFSLQSKRTTMHSMAKTKENVGIFLALQTPVPLTKSLSSVVYHAYRFELEPEYRVLRGKSSPLSPSEALAWLLPEEEKKDEAKPKRTSLRGHIRNVSSGIFRGRKSRSPESEDTESSTTTRPKHFPLLQLPPELRLVIYTHCSAFTLLNMSHTCRALRNELTVSSPHVQRSPGFRLAPDYRIPCSFLTILNIAGVPSPLEAKLVSQLFRLYPRMRCDRDGPRMLHARHETCSICGKKKMEMSKWEDVAQCFVWRQNCGCVSLKEWCTKESIGRILRAGRDLRFVRVNDGEGGEWVAVGDKPVSDKWYMGQPVPRSIDRSGAGGGHFPS</sequence>
<proteinExistence type="predicted"/>
<dbReference type="AlphaFoldDB" id="A0A3N4HWJ2"/>
<dbReference type="EMBL" id="ML119713">
    <property type="protein sequence ID" value="RPA78233.1"/>
    <property type="molecule type" value="Genomic_DNA"/>
</dbReference>
<protein>
    <recommendedName>
        <fullName evidence="4">F-box domain-containing protein</fullName>
    </recommendedName>
</protein>
<evidence type="ECO:0008006" key="4">
    <source>
        <dbReference type="Google" id="ProtNLM"/>
    </source>
</evidence>
<feature type="region of interest" description="Disordered" evidence="1">
    <location>
        <begin position="123"/>
        <end position="147"/>
    </location>
</feature>
<organism evidence="2 3">
    <name type="scientific">Ascobolus immersus RN42</name>
    <dbReference type="NCBI Taxonomy" id="1160509"/>
    <lineage>
        <taxon>Eukaryota</taxon>
        <taxon>Fungi</taxon>
        <taxon>Dikarya</taxon>
        <taxon>Ascomycota</taxon>
        <taxon>Pezizomycotina</taxon>
        <taxon>Pezizomycetes</taxon>
        <taxon>Pezizales</taxon>
        <taxon>Ascobolaceae</taxon>
        <taxon>Ascobolus</taxon>
    </lineage>
</organism>